<dbReference type="EMBL" id="MK290738">
    <property type="protein sequence ID" value="AZV02231.1"/>
    <property type="molecule type" value="Genomic_DNA"/>
</dbReference>
<protein>
    <submittedName>
        <fullName evidence="1">Uncharacterized protein</fullName>
    </submittedName>
</protein>
<dbReference type="Proteomes" id="UP000434907">
    <property type="component" value="Segment"/>
</dbReference>
<evidence type="ECO:0000313" key="2">
    <source>
        <dbReference type="Proteomes" id="UP000434907"/>
    </source>
</evidence>
<accession>A0A678ZJY6</accession>
<organism evidence="1 2">
    <name type="scientific">Pectobacterium phage Arno18</name>
    <dbReference type="NCBI Taxonomy" id="2500578"/>
    <lineage>
        <taxon>Viruses</taxon>
        <taxon>Duplodnaviria</taxon>
        <taxon>Heunggongvirae</taxon>
        <taxon>Uroviricota</taxon>
        <taxon>Caudoviricetes</taxon>
        <taxon>Andersonviridae</taxon>
        <taxon>Andersonviridae incertae sedis</taxon>
        <taxon>Arnovirus</taxon>
        <taxon>Arnovirus arno18</taxon>
    </lineage>
</organism>
<sequence>MSENNVPDIVGMHCHVEGGLSKCRVTMAAVCLSQYKTKQILPYELEGIAKKFRRISRYMSNQVSSERFTIDFTDLWKACSKVQVVDMTQVSGKQLTTYAIGEPLVSEDGFLYLSPVMREWWEHPNLEPIVKAIQEYLPDFEPWKLKTEKYFDILSSKSSLL</sequence>
<reference evidence="1 2" key="1">
    <citation type="submission" date="2018-12" db="EMBL/GenBank/DDBJ databases">
        <authorList>
            <person name="Shneider M.M."/>
            <person name="Kabilov M.R."/>
            <person name="Miroshnikov K.A."/>
        </authorList>
    </citation>
    <scope>NUCLEOTIDE SEQUENCE [LARGE SCALE GENOMIC DNA]</scope>
</reference>
<name>A0A678ZJY6_9CAUD</name>
<keyword evidence="2" id="KW-1185">Reference proteome</keyword>
<evidence type="ECO:0000313" key="1">
    <source>
        <dbReference type="EMBL" id="AZV02231.1"/>
    </source>
</evidence>
<proteinExistence type="predicted"/>
<gene>
    <name evidence="1" type="ORF">Arno18_45</name>
</gene>